<evidence type="ECO:0000313" key="4">
    <source>
        <dbReference type="EMBL" id="CAE0403680.1"/>
    </source>
</evidence>
<dbReference type="Gene3D" id="3.40.525.10">
    <property type="entry name" value="CRAL-TRIO lipid binding domain"/>
    <property type="match status" value="1"/>
</dbReference>
<dbReference type="SUPFAM" id="SSF52087">
    <property type="entry name" value="CRAL/TRIO domain"/>
    <property type="match status" value="1"/>
</dbReference>
<name>A0A6S8IKE2_9STRA</name>
<dbReference type="InterPro" id="IPR001251">
    <property type="entry name" value="CRAL-TRIO_dom"/>
</dbReference>
<dbReference type="InterPro" id="IPR051026">
    <property type="entry name" value="PI/PC_transfer"/>
</dbReference>
<dbReference type="SMART" id="SM00516">
    <property type="entry name" value="SEC14"/>
    <property type="match status" value="1"/>
</dbReference>
<evidence type="ECO:0000313" key="5">
    <source>
        <dbReference type="EMBL" id="CAE0403681.1"/>
    </source>
</evidence>
<dbReference type="CDD" id="cd00170">
    <property type="entry name" value="SEC14"/>
    <property type="match status" value="1"/>
</dbReference>
<gene>
    <name evidence="3" type="ORF">ACOF00016_LOCUS1870</name>
    <name evidence="4" type="ORF">ACOF00016_LOCUS1871</name>
    <name evidence="5" type="ORF">ACOF00016_LOCUS1872</name>
    <name evidence="6" type="ORF">ACOF00016_LOCUS1873</name>
</gene>
<feature type="domain" description="CRAL-TRIO" evidence="2">
    <location>
        <begin position="337"/>
        <end position="513"/>
    </location>
</feature>
<evidence type="ECO:0000313" key="3">
    <source>
        <dbReference type="EMBL" id="CAE0403679.1"/>
    </source>
</evidence>
<dbReference type="Pfam" id="PF00650">
    <property type="entry name" value="CRAL_TRIO"/>
    <property type="match status" value="1"/>
</dbReference>
<feature type="compositionally biased region" description="Gly residues" evidence="1">
    <location>
        <begin position="17"/>
        <end position="29"/>
    </location>
</feature>
<dbReference type="EMBL" id="HBIM01002146">
    <property type="protein sequence ID" value="CAE0403680.1"/>
    <property type="molecule type" value="Transcribed_RNA"/>
</dbReference>
<dbReference type="EMBL" id="HBIM01002148">
    <property type="protein sequence ID" value="CAE0403682.1"/>
    <property type="molecule type" value="Transcribed_RNA"/>
</dbReference>
<sequence length="641" mass="71696">MAPRRQVEQQEEDEVGVGCGCFGRRGGGRSNKSSSRSAPAPSPPPLKSALKPSKKFLPKPASNEIGKEPEQRNNEDTRTVEHVPPRRASMGETLRRTSIYFEAQDGIIEEASLEFFDAVQELDDDTNNDVAETAAEEAEEVYPIITRALPPSQSFRVSIHEPETMLRNKRRMAMDVLATDTASDDDEFPPPLVPASSKSLPTGSLEDSDRLPARGQLVDAKMQMSFARRGSVEVNKDLREPTVVVEERGYPGLLDEHELRECQAFYRAVTERKGAIRDIVFAYKDVEDEPYTICRFLRPTKFSSADMLARLEENKATWEKAAKAKFYPDLEKAMGIPTSLFLRFYPFFYQGNAKNGCPVNYFKAGKIHVEGLLSILTMEKISFNAWNVCKHVFPQMLKKAKDKNPNFVRCESINVLDLEGLTSAQASSEAMEIIKTSAKVADFFPETMHCMLILNAPTWFSVTWRLIRSFIDPRTARKIEVYTSTARGQHRLQQLIKLTEIPHDFGGVGPPTDATDGPNREALQVLHVSKKSRTQQDVPCLADVARDETITALRIYSRSATGVLLDVNKDDQPVVKSLSIDPPKKPPSGTSLNPYFRNLINGPIVGPCRISLRARAQPNEKKPTSKSSHGYFVVVAFITKK</sequence>
<evidence type="ECO:0000256" key="1">
    <source>
        <dbReference type="SAM" id="MobiDB-lite"/>
    </source>
</evidence>
<dbReference type="AlphaFoldDB" id="A0A6S8IKE2"/>
<dbReference type="PANTHER" id="PTHR45657">
    <property type="entry name" value="CRAL-TRIO DOMAIN-CONTAINING PROTEIN YKL091C-RELATED"/>
    <property type="match status" value="1"/>
</dbReference>
<dbReference type="InterPro" id="IPR036865">
    <property type="entry name" value="CRAL-TRIO_dom_sf"/>
</dbReference>
<organism evidence="4">
    <name type="scientific">Amphora coffeiformis</name>
    <dbReference type="NCBI Taxonomy" id="265554"/>
    <lineage>
        <taxon>Eukaryota</taxon>
        <taxon>Sar</taxon>
        <taxon>Stramenopiles</taxon>
        <taxon>Ochrophyta</taxon>
        <taxon>Bacillariophyta</taxon>
        <taxon>Bacillariophyceae</taxon>
        <taxon>Bacillariophycidae</taxon>
        <taxon>Thalassiophysales</taxon>
        <taxon>Catenulaceae</taxon>
        <taxon>Amphora</taxon>
    </lineage>
</organism>
<protein>
    <recommendedName>
        <fullName evidence="2">CRAL-TRIO domain-containing protein</fullName>
    </recommendedName>
</protein>
<feature type="compositionally biased region" description="Basic and acidic residues" evidence="1">
    <location>
        <begin position="65"/>
        <end position="84"/>
    </location>
</feature>
<evidence type="ECO:0000313" key="6">
    <source>
        <dbReference type="EMBL" id="CAE0403682.1"/>
    </source>
</evidence>
<dbReference type="EMBL" id="HBIM01002145">
    <property type="protein sequence ID" value="CAE0403679.1"/>
    <property type="molecule type" value="Transcribed_RNA"/>
</dbReference>
<proteinExistence type="predicted"/>
<dbReference type="EMBL" id="HBIM01002147">
    <property type="protein sequence ID" value="CAE0403681.1"/>
    <property type="molecule type" value="Transcribed_RNA"/>
</dbReference>
<evidence type="ECO:0000259" key="2">
    <source>
        <dbReference type="PROSITE" id="PS50191"/>
    </source>
</evidence>
<reference evidence="4" key="1">
    <citation type="submission" date="2021-01" db="EMBL/GenBank/DDBJ databases">
        <authorList>
            <person name="Corre E."/>
            <person name="Pelletier E."/>
            <person name="Niang G."/>
            <person name="Scheremetjew M."/>
            <person name="Finn R."/>
            <person name="Kale V."/>
            <person name="Holt S."/>
            <person name="Cochrane G."/>
            <person name="Meng A."/>
            <person name="Brown T."/>
            <person name="Cohen L."/>
        </authorList>
    </citation>
    <scope>NUCLEOTIDE SEQUENCE</scope>
    <source>
        <strain evidence="4">CCMP127</strain>
    </source>
</reference>
<accession>A0A6S8IKE2</accession>
<dbReference type="PROSITE" id="PS50191">
    <property type="entry name" value="CRAL_TRIO"/>
    <property type="match status" value="1"/>
</dbReference>
<feature type="region of interest" description="Disordered" evidence="1">
    <location>
        <begin position="180"/>
        <end position="210"/>
    </location>
</feature>
<feature type="region of interest" description="Disordered" evidence="1">
    <location>
        <begin position="1"/>
        <end position="91"/>
    </location>
</feature>
<dbReference type="PANTHER" id="PTHR45657:SF1">
    <property type="entry name" value="CRAL-TRIO DOMAIN-CONTAINING PROTEIN YKL091C-RELATED"/>
    <property type="match status" value="1"/>
</dbReference>